<feature type="domain" description="Galactokinase N-terminal" evidence="15">
    <location>
        <begin position="25"/>
        <end position="72"/>
    </location>
</feature>
<dbReference type="PRINTS" id="PR00959">
    <property type="entry name" value="MEVGALKINASE"/>
</dbReference>
<dbReference type="InterPro" id="IPR000705">
    <property type="entry name" value="Galactokinase"/>
</dbReference>
<evidence type="ECO:0000256" key="10">
    <source>
        <dbReference type="ARBA" id="ARBA00023277"/>
    </source>
</evidence>
<dbReference type="FunFam" id="1.20.1440.340:FF:000003">
    <property type="entry name" value="GAL1p Galactokinase"/>
    <property type="match status" value="1"/>
</dbReference>
<dbReference type="PANTHER" id="PTHR10457">
    <property type="entry name" value="MEVALONATE KINASE/GALACTOKINASE"/>
    <property type="match status" value="1"/>
</dbReference>
<dbReference type="GO" id="GO:0005829">
    <property type="term" value="C:cytosol"/>
    <property type="evidence" value="ECO:0007669"/>
    <property type="project" value="TreeGrafter"/>
</dbReference>
<dbReference type="GO" id="GO:0004335">
    <property type="term" value="F:galactokinase activity"/>
    <property type="evidence" value="ECO:0007669"/>
    <property type="project" value="UniProtKB-EC"/>
</dbReference>
<dbReference type="GO" id="GO:0005524">
    <property type="term" value="F:ATP binding"/>
    <property type="evidence" value="ECO:0007669"/>
    <property type="project" value="UniProtKB-KW"/>
</dbReference>
<dbReference type="NCBIfam" id="TIGR00131">
    <property type="entry name" value="gal_kin"/>
    <property type="match status" value="1"/>
</dbReference>
<evidence type="ECO:0000256" key="1">
    <source>
        <dbReference type="ARBA" id="ARBA00004947"/>
    </source>
</evidence>
<dbReference type="OrthoDB" id="187738at2759"/>
<dbReference type="PRINTS" id="PR00473">
    <property type="entry name" value="GALCTOKINASE"/>
</dbReference>
<dbReference type="GO" id="GO:0000411">
    <property type="term" value="P:positive regulation of transcription by galactose"/>
    <property type="evidence" value="ECO:0007669"/>
    <property type="project" value="UniProtKB-ARBA"/>
</dbReference>
<keyword evidence="6" id="KW-0547">Nucleotide-binding</keyword>
<evidence type="ECO:0000259" key="14">
    <source>
        <dbReference type="Pfam" id="PF08544"/>
    </source>
</evidence>
<evidence type="ECO:0000256" key="9">
    <source>
        <dbReference type="ARBA" id="ARBA00023144"/>
    </source>
</evidence>
<dbReference type="InterPro" id="IPR006204">
    <property type="entry name" value="GHMP_kinase_N_dom"/>
</dbReference>
<dbReference type="GO" id="GO:0006012">
    <property type="term" value="P:galactose metabolic process"/>
    <property type="evidence" value="ECO:0007669"/>
    <property type="project" value="UniProtKB-UniPathway"/>
</dbReference>
<keyword evidence="8" id="KW-0067">ATP-binding</keyword>
<evidence type="ECO:0000256" key="11">
    <source>
        <dbReference type="ARBA" id="ARBA00029590"/>
    </source>
</evidence>
<feature type="domain" description="GHMP kinase C-terminal" evidence="14">
    <location>
        <begin position="407"/>
        <end position="482"/>
    </location>
</feature>
<dbReference type="AlphaFoldDB" id="A0A1G4ISM0"/>
<organism evidence="16 17">
    <name type="scientific">Lachancea nothofagi CBS 11611</name>
    <dbReference type="NCBI Taxonomy" id="1266666"/>
    <lineage>
        <taxon>Eukaryota</taxon>
        <taxon>Fungi</taxon>
        <taxon>Dikarya</taxon>
        <taxon>Ascomycota</taxon>
        <taxon>Saccharomycotina</taxon>
        <taxon>Saccharomycetes</taxon>
        <taxon>Saccharomycetales</taxon>
        <taxon>Saccharomycetaceae</taxon>
        <taxon>Lachancea</taxon>
    </lineage>
</organism>
<keyword evidence="5" id="KW-0808">Transferase</keyword>
<accession>A0A1G4ISM0</accession>
<keyword evidence="9" id="KW-0299">Galactose metabolism</keyword>
<dbReference type="EMBL" id="LT598449">
    <property type="protein sequence ID" value="SCU79818.1"/>
    <property type="molecule type" value="Genomic_DNA"/>
</dbReference>
<reference evidence="17" key="1">
    <citation type="submission" date="2016-03" db="EMBL/GenBank/DDBJ databases">
        <authorList>
            <person name="Devillers Hugo."/>
        </authorList>
    </citation>
    <scope>NUCLEOTIDE SEQUENCE [LARGE SCALE GENOMIC DNA]</scope>
</reference>
<evidence type="ECO:0000256" key="6">
    <source>
        <dbReference type="ARBA" id="ARBA00022741"/>
    </source>
</evidence>
<dbReference type="Gene3D" id="1.20.1440.340">
    <property type="match status" value="1"/>
</dbReference>
<evidence type="ECO:0000259" key="15">
    <source>
        <dbReference type="Pfam" id="PF10509"/>
    </source>
</evidence>
<feature type="domain" description="GHMP kinase N-terminal" evidence="13">
    <location>
        <begin position="134"/>
        <end position="215"/>
    </location>
</feature>
<evidence type="ECO:0000256" key="5">
    <source>
        <dbReference type="ARBA" id="ARBA00022679"/>
    </source>
</evidence>
<sequence>MSVPLINSRDLFSKHKTRVDRVVNDFQKVYDEKPDFVSRSPGRVNLIGEHIDYEDFSVLPMAIEADVLCAVGVLAAGKGLSITLTNEDKAFAQRHIELPLDGSDVSIDPSVSDWSNYFKCGLLVAQKQLKTEFPEKFGNASLAGMKVFVSGNVPTGGGLSSSAAFICAVALAVVRANTEKSYKISKQMLTKITVKAEHYVGVNNGGMDQAASVCGEVDHALYVEFQPQLKATSFRFPQLQHSEIQFIIANTMVVSNKVETAPTNYNLRVVEVTVAANVLASKFKDALRKTGNLQKGTLREFMDAYYSRVHGASESWDGNIEDGIKMLNEMLEVVEQTLTQREGYTVEDAAEALQCSVQEFTKDYLTSFPVRFDVLKLYQRAKHVYSESLRVLQALKLLTSRKAGSDEHFLESFGAMMNGSQESCDKLYGCSCPETDELCRIARSNGAYGSRLTGAGWGGCTVHLVTSDNADCVLNALIEQYYRKRFTEMSQESLEEAVLVSKPALGSCVIEL</sequence>
<dbReference type="InterPro" id="IPR013750">
    <property type="entry name" value="GHMP_kinase_C_dom"/>
</dbReference>
<evidence type="ECO:0000313" key="16">
    <source>
        <dbReference type="EMBL" id="SCU79818.1"/>
    </source>
</evidence>
<dbReference type="InterPro" id="IPR036554">
    <property type="entry name" value="GHMP_kinase_C_sf"/>
</dbReference>
<dbReference type="Pfam" id="PF00288">
    <property type="entry name" value="GHMP_kinases_N"/>
    <property type="match status" value="1"/>
</dbReference>
<dbReference type="Proteomes" id="UP000189911">
    <property type="component" value="Chromosome A"/>
</dbReference>
<dbReference type="EC" id="2.7.1.6" evidence="3"/>
<dbReference type="SUPFAM" id="SSF55060">
    <property type="entry name" value="GHMP Kinase, C-terminal domain"/>
    <property type="match status" value="1"/>
</dbReference>
<dbReference type="InterPro" id="IPR006206">
    <property type="entry name" value="Mevalonate/galactokinase"/>
</dbReference>
<dbReference type="InterPro" id="IPR014721">
    <property type="entry name" value="Ribsml_uS5_D2-typ_fold_subgr"/>
</dbReference>
<dbReference type="Pfam" id="PF10509">
    <property type="entry name" value="GalKase_gal_bdg"/>
    <property type="match status" value="1"/>
</dbReference>
<dbReference type="UniPathway" id="UPA00214"/>
<evidence type="ECO:0000256" key="12">
    <source>
        <dbReference type="ARBA" id="ARBA00049538"/>
    </source>
</evidence>
<proteinExistence type="inferred from homology"/>
<dbReference type="InterPro" id="IPR006203">
    <property type="entry name" value="GHMP_knse_ATP-bd_CS"/>
</dbReference>
<dbReference type="PROSITE" id="PS00627">
    <property type="entry name" value="GHMP_KINASES_ATP"/>
    <property type="match status" value="1"/>
</dbReference>
<dbReference type="InterPro" id="IPR020568">
    <property type="entry name" value="Ribosomal_Su5_D2-typ_SF"/>
</dbReference>
<dbReference type="Gene3D" id="3.30.230.10">
    <property type="match status" value="1"/>
</dbReference>
<evidence type="ECO:0000256" key="8">
    <source>
        <dbReference type="ARBA" id="ARBA00022840"/>
    </source>
</evidence>
<keyword evidence="10" id="KW-0119">Carbohydrate metabolism</keyword>
<dbReference type="PIRSF" id="PIRSF000530">
    <property type="entry name" value="Galactokinase"/>
    <property type="match status" value="1"/>
</dbReference>
<dbReference type="InterPro" id="IPR019539">
    <property type="entry name" value="GalKase_N"/>
</dbReference>
<comment type="similarity">
    <text evidence="2">Belongs to the GHMP kinase family. GalK subfamily.</text>
</comment>
<evidence type="ECO:0000259" key="13">
    <source>
        <dbReference type="Pfam" id="PF00288"/>
    </source>
</evidence>
<name>A0A1G4ISM0_9SACH</name>
<evidence type="ECO:0000256" key="7">
    <source>
        <dbReference type="ARBA" id="ARBA00022777"/>
    </source>
</evidence>
<comment type="catalytic activity">
    <reaction evidence="12">
        <text>alpha-D-galactose + ATP = alpha-D-galactose 1-phosphate + ADP + H(+)</text>
        <dbReference type="Rhea" id="RHEA:13553"/>
        <dbReference type="ChEBI" id="CHEBI:15378"/>
        <dbReference type="ChEBI" id="CHEBI:28061"/>
        <dbReference type="ChEBI" id="CHEBI:30616"/>
        <dbReference type="ChEBI" id="CHEBI:58336"/>
        <dbReference type="ChEBI" id="CHEBI:456216"/>
        <dbReference type="EC" id="2.7.1.6"/>
    </reaction>
    <physiologicalReaction direction="left-to-right" evidence="12">
        <dbReference type="Rhea" id="RHEA:13554"/>
    </physiologicalReaction>
</comment>
<dbReference type="FunFam" id="3.30.230.10:FF:000056">
    <property type="entry name" value="GAL1p Galactokinase"/>
    <property type="match status" value="1"/>
</dbReference>
<evidence type="ECO:0000313" key="17">
    <source>
        <dbReference type="Proteomes" id="UP000189911"/>
    </source>
</evidence>
<dbReference type="PANTHER" id="PTHR10457:SF7">
    <property type="entry name" value="GALACTOKINASE-RELATED"/>
    <property type="match status" value="1"/>
</dbReference>
<dbReference type="InterPro" id="IPR019741">
    <property type="entry name" value="Galactokinase_CS"/>
</dbReference>
<evidence type="ECO:0000256" key="2">
    <source>
        <dbReference type="ARBA" id="ARBA00006566"/>
    </source>
</evidence>
<comment type="pathway">
    <text evidence="1">Carbohydrate metabolism; galactose metabolism.</text>
</comment>
<keyword evidence="7" id="KW-0418">Kinase</keyword>
<evidence type="ECO:0000256" key="3">
    <source>
        <dbReference type="ARBA" id="ARBA00012315"/>
    </source>
</evidence>
<protein>
    <recommendedName>
        <fullName evidence="4">Galactokinase</fullName>
        <ecNumber evidence="3">2.7.1.6</ecNumber>
    </recommendedName>
    <alternativeName>
        <fullName evidence="11">Galactose kinase</fullName>
    </alternativeName>
</protein>
<dbReference type="Gene3D" id="3.30.70.3170">
    <property type="match status" value="1"/>
</dbReference>
<evidence type="ECO:0000256" key="4">
    <source>
        <dbReference type="ARBA" id="ARBA00019487"/>
    </source>
</evidence>
<dbReference type="Pfam" id="PF08544">
    <property type="entry name" value="GHMP_kinases_C"/>
    <property type="match status" value="1"/>
</dbReference>
<dbReference type="SUPFAM" id="SSF54211">
    <property type="entry name" value="Ribosomal protein S5 domain 2-like"/>
    <property type="match status" value="1"/>
</dbReference>
<dbReference type="PROSITE" id="PS00106">
    <property type="entry name" value="GALACTOKINASE"/>
    <property type="match status" value="1"/>
</dbReference>
<keyword evidence="17" id="KW-1185">Reference proteome</keyword>
<gene>
    <name evidence="16" type="ORF">LANO_0A07580G</name>
</gene>